<dbReference type="EC" id="2.1.1.1" evidence="1"/>
<dbReference type="STRING" id="857967.G0R3T7"/>
<dbReference type="PANTHER" id="PTHR23108">
    <property type="entry name" value="METHYLTRANSFERASE-RELATED"/>
    <property type="match status" value="1"/>
</dbReference>
<dbReference type="InParanoid" id="G0R3T7"/>
<evidence type="ECO:0000313" key="2">
    <source>
        <dbReference type="Proteomes" id="UP000008983"/>
    </source>
</evidence>
<dbReference type="PANTHER" id="PTHR23108:SF3">
    <property type="entry name" value="METHYLTRANSFERASE FAMILY PROTEIN"/>
    <property type="match status" value="1"/>
</dbReference>
<dbReference type="Proteomes" id="UP000008983">
    <property type="component" value="Unassembled WGS sequence"/>
</dbReference>
<dbReference type="AlphaFoldDB" id="G0R3T7"/>
<name>G0R3T7_ICHMU</name>
<dbReference type="Gene3D" id="3.40.50.150">
    <property type="entry name" value="Vaccinia Virus protein VP39"/>
    <property type="match status" value="1"/>
</dbReference>
<sequence length="107" mass="12253">MEDNFDANLFINREYVLKKFQYKDCEQEYQASVSCSTDWDLTGQIVWRAAEQLAEFIVDNKEAFKNKTCLELGAGVGLSGLVCSQYAKQVYITDATRVRAGIKIYIY</sequence>
<dbReference type="InterPro" id="IPR029063">
    <property type="entry name" value="SAM-dependent_MTases_sf"/>
</dbReference>
<keyword evidence="2" id="KW-1185">Reference proteome</keyword>
<keyword evidence="1" id="KW-0489">Methyltransferase</keyword>
<dbReference type="SUPFAM" id="SSF53335">
    <property type="entry name" value="S-adenosyl-L-methionine-dependent methyltransferases"/>
    <property type="match status" value="1"/>
</dbReference>
<keyword evidence="1" id="KW-0808">Transferase</keyword>
<dbReference type="InterPro" id="IPR019410">
    <property type="entry name" value="Methyltransf_16"/>
</dbReference>
<gene>
    <name evidence="1" type="ORF">IMG5_187130</name>
</gene>
<protein>
    <submittedName>
        <fullName evidence="1">S-adenosylmethionine-dependent methyltransferase, putative</fullName>
        <ecNumber evidence="1">2.1.1.1</ecNumber>
    </submittedName>
</protein>
<proteinExistence type="predicted"/>
<dbReference type="InterPro" id="IPR038899">
    <property type="entry name" value="METTL22"/>
</dbReference>
<dbReference type="EMBL" id="GL984312">
    <property type="protein sequence ID" value="EGR27869.1"/>
    <property type="molecule type" value="Genomic_DNA"/>
</dbReference>
<dbReference type="GO" id="GO:0008276">
    <property type="term" value="F:protein methyltransferase activity"/>
    <property type="evidence" value="ECO:0007669"/>
    <property type="project" value="InterPro"/>
</dbReference>
<dbReference type="OMA" id="CMKFLIN"/>
<dbReference type="RefSeq" id="XP_004027214.1">
    <property type="nucleotide sequence ID" value="XM_004027165.1"/>
</dbReference>
<accession>G0R3T7</accession>
<dbReference type="GO" id="GO:0005634">
    <property type="term" value="C:nucleus"/>
    <property type="evidence" value="ECO:0007669"/>
    <property type="project" value="TreeGrafter"/>
</dbReference>
<dbReference type="OrthoDB" id="46564at2759"/>
<dbReference type="GO" id="GO:0008112">
    <property type="term" value="F:nicotinamide N-methyltransferase activity"/>
    <property type="evidence" value="ECO:0007669"/>
    <property type="project" value="UniProtKB-EC"/>
</dbReference>
<reference evidence="1 2" key="1">
    <citation type="submission" date="2011-07" db="EMBL/GenBank/DDBJ databases">
        <authorList>
            <person name="Coyne R."/>
            <person name="Brami D."/>
            <person name="Johnson J."/>
            <person name="Hostetler J."/>
            <person name="Hannick L."/>
            <person name="Clark T."/>
            <person name="Cassidy-Hanley D."/>
            <person name="Inman J."/>
        </authorList>
    </citation>
    <scope>NUCLEOTIDE SEQUENCE [LARGE SCALE GENOMIC DNA]</scope>
    <source>
        <strain evidence="1 2">G5</strain>
    </source>
</reference>
<dbReference type="GO" id="GO:0032259">
    <property type="term" value="P:methylation"/>
    <property type="evidence" value="ECO:0007669"/>
    <property type="project" value="UniProtKB-KW"/>
</dbReference>
<dbReference type="Pfam" id="PF10294">
    <property type="entry name" value="Methyltransf_16"/>
    <property type="match status" value="1"/>
</dbReference>
<organism evidence="1 2">
    <name type="scientific">Ichthyophthirius multifiliis</name>
    <name type="common">White spot disease agent</name>
    <name type="synonym">Ich</name>
    <dbReference type="NCBI Taxonomy" id="5932"/>
    <lineage>
        <taxon>Eukaryota</taxon>
        <taxon>Sar</taxon>
        <taxon>Alveolata</taxon>
        <taxon>Ciliophora</taxon>
        <taxon>Intramacronucleata</taxon>
        <taxon>Oligohymenophorea</taxon>
        <taxon>Hymenostomatida</taxon>
        <taxon>Ophryoglenina</taxon>
        <taxon>Ichthyophthirius</taxon>
    </lineage>
</organism>
<dbReference type="GeneID" id="14903962"/>
<dbReference type="eggNOG" id="KOG2497">
    <property type="taxonomic scope" value="Eukaryota"/>
</dbReference>
<evidence type="ECO:0000313" key="1">
    <source>
        <dbReference type="EMBL" id="EGR27869.1"/>
    </source>
</evidence>